<evidence type="ECO:0000256" key="2">
    <source>
        <dbReference type="ARBA" id="ARBA00022741"/>
    </source>
</evidence>
<accession>A0AAE3L3Y4</accession>
<dbReference type="GO" id="GO:0006355">
    <property type="term" value="P:regulation of DNA-templated transcription"/>
    <property type="evidence" value="ECO:0007669"/>
    <property type="project" value="UniProtKB-UniRule"/>
</dbReference>
<name>A0AAE3L3Y4_9FIRM</name>
<dbReference type="Gene3D" id="2.30.30.100">
    <property type="match status" value="1"/>
</dbReference>
<dbReference type="CDD" id="cd00090">
    <property type="entry name" value="HTH_ARSR"/>
    <property type="match status" value="1"/>
</dbReference>
<dbReference type="RefSeq" id="WP_257530994.1">
    <property type="nucleotide sequence ID" value="NZ_JANKAS010000006.1"/>
</dbReference>
<comment type="caution">
    <text evidence="7">The sequence shown here is derived from an EMBL/GenBank/DDBJ whole genome shotgun (WGS) entry which is preliminary data.</text>
</comment>
<dbReference type="InterPro" id="IPR030855">
    <property type="entry name" value="Bifunct_BirA"/>
</dbReference>
<feature type="binding site" evidence="5">
    <location>
        <begin position="118"/>
        <end position="120"/>
    </location>
    <ligand>
        <name>biotin</name>
        <dbReference type="ChEBI" id="CHEBI:57586"/>
    </ligand>
</feature>
<dbReference type="InterPro" id="IPR045864">
    <property type="entry name" value="aa-tRNA-synth_II/BPL/LPL"/>
</dbReference>
<dbReference type="GO" id="GO:0016740">
    <property type="term" value="F:transferase activity"/>
    <property type="evidence" value="ECO:0007669"/>
    <property type="project" value="UniProtKB-ARBA"/>
</dbReference>
<dbReference type="EC" id="6.3.4.15" evidence="5"/>
<dbReference type="Pfam" id="PF08279">
    <property type="entry name" value="HTH_11"/>
    <property type="match status" value="1"/>
</dbReference>
<dbReference type="NCBIfam" id="TIGR00121">
    <property type="entry name" value="birA_ligase"/>
    <property type="match status" value="1"/>
</dbReference>
<dbReference type="InterPro" id="IPR004408">
    <property type="entry name" value="Biotin_CoA_COase_ligase"/>
</dbReference>
<feature type="DNA-binding region" description="H-T-H motif" evidence="5">
    <location>
        <begin position="19"/>
        <end position="38"/>
    </location>
</feature>
<comment type="function">
    <text evidence="5">Acts both as a biotin--[acetyl-CoA-carboxylase] ligase and a repressor.</text>
</comment>
<evidence type="ECO:0000256" key="1">
    <source>
        <dbReference type="ARBA" id="ARBA00022598"/>
    </source>
</evidence>
<keyword evidence="5" id="KW-0678">Repressor</keyword>
<comment type="catalytic activity">
    <reaction evidence="5">
        <text>biotin + L-lysyl-[protein] + ATP = N(6)-biotinyl-L-lysyl-[protein] + AMP + diphosphate + H(+)</text>
        <dbReference type="Rhea" id="RHEA:11756"/>
        <dbReference type="Rhea" id="RHEA-COMP:9752"/>
        <dbReference type="Rhea" id="RHEA-COMP:10505"/>
        <dbReference type="ChEBI" id="CHEBI:15378"/>
        <dbReference type="ChEBI" id="CHEBI:29969"/>
        <dbReference type="ChEBI" id="CHEBI:30616"/>
        <dbReference type="ChEBI" id="CHEBI:33019"/>
        <dbReference type="ChEBI" id="CHEBI:57586"/>
        <dbReference type="ChEBI" id="CHEBI:83144"/>
        <dbReference type="ChEBI" id="CHEBI:456215"/>
        <dbReference type="EC" id="6.3.4.15"/>
    </reaction>
</comment>
<dbReference type="Pfam" id="PF03099">
    <property type="entry name" value="BPL_LplA_LipB"/>
    <property type="match status" value="1"/>
</dbReference>
<dbReference type="GO" id="GO:0005737">
    <property type="term" value="C:cytoplasm"/>
    <property type="evidence" value="ECO:0007669"/>
    <property type="project" value="TreeGrafter"/>
</dbReference>
<dbReference type="PANTHER" id="PTHR12835:SF5">
    <property type="entry name" value="BIOTIN--PROTEIN LIGASE"/>
    <property type="match status" value="1"/>
</dbReference>
<feature type="binding site" evidence="5">
    <location>
        <begin position="90"/>
        <end position="92"/>
    </location>
    <ligand>
        <name>biotin</name>
        <dbReference type="ChEBI" id="CHEBI:57586"/>
    </ligand>
</feature>
<dbReference type="HAMAP" id="MF_00978">
    <property type="entry name" value="Bifunct_BirA"/>
    <property type="match status" value="1"/>
</dbReference>
<dbReference type="GO" id="GO:0004077">
    <property type="term" value="F:biotin--[biotin carboxyl-carrier protein] ligase activity"/>
    <property type="evidence" value="ECO:0007669"/>
    <property type="project" value="UniProtKB-UniRule"/>
</dbReference>
<dbReference type="AlphaFoldDB" id="A0AAE3L3Y4"/>
<proteinExistence type="inferred from homology"/>
<dbReference type="InterPro" id="IPR036390">
    <property type="entry name" value="WH_DNA-bd_sf"/>
</dbReference>
<evidence type="ECO:0000256" key="4">
    <source>
        <dbReference type="ARBA" id="ARBA00023267"/>
    </source>
</evidence>
<dbReference type="InterPro" id="IPR013196">
    <property type="entry name" value="HTH_11"/>
</dbReference>
<dbReference type="GO" id="GO:0009249">
    <property type="term" value="P:protein lipoylation"/>
    <property type="evidence" value="ECO:0007669"/>
    <property type="project" value="UniProtKB-ARBA"/>
</dbReference>
<dbReference type="SUPFAM" id="SSF46785">
    <property type="entry name" value="Winged helix' DNA-binding domain"/>
    <property type="match status" value="1"/>
</dbReference>
<dbReference type="Gene3D" id="1.10.10.10">
    <property type="entry name" value="Winged helix-like DNA-binding domain superfamily/Winged helix DNA-binding domain"/>
    <property type="match status" value="1"/>
</dbReference>
<keyword evidence="1 5" id="KW-0436">Ligase</keyword>
<dbReference type="GO" id="GO:0003677">
    <property type="term" value="F:DNA binding"/>
    <property type="evidence" value="ECO:0007669"/>
    <property type="project" value="UniProtKB-UniRule"/>
</dbReference>
<dbReference type="InterPro" id="IPR003142">
    <property type="entry name" value="BPL_C"/>
</dbReference>
<dbReference type="GO" id="GO:0005524">
    <property type="term" value="F:ATP binding"/>
    <property type="evidence" value="ECO:0007669"/>
    <property type="project" value="UniProtKB-UniRule"/>
</dbReference>
<dbReference type="InterPro" id="IPR011991">
    <property type="entry name" value="ArsR-like_HTH"/>
</dbReference>
<evidence type="ECO:0000313" key="8">
    <source>
        <dbReference type="Proteomes" id="UP001205748"/>
    </source>
</evidence>
<dbReference type="Pfam" id="PF02237">
    <property type="entry name" value="BPL_C"/>
    <property type="match status" value="1"/>
</dbReference>
<dbReference type="InterPro" id="IPR008988">
    <property type="entry name" value="Transcriptional_repressor_C"/>
</dbReference>
<keyword evidence="4 5" id="KW-0092">Biotin</keyword>
<gene>
    <name evidence="5" type="primary">birA</name>
    <name evidence="7" type="ORF">NSA47_08695</name>
</gene>
<dbReference type="CDD" id="cd16442">
    <property type="entry name" value="BPL"/>
    <property type="match status" value="1"/>
</dbReference>
<dbReference type="SUPFAM" id="SSF55681">
    <property type="entry name" value="Class II aaRS and biotin synthetases"/>
    <property type="match status" value="1"/>
</dbReference>
<dbReference type="Proteomes" id="UP001205748">
    <property type="component" value="Unassembled WGS sequence"/>
</dbReference>
<keyword evidence="3 5" id="KW-0067">ATP-binding</keyword>
<evidence type="ECO:0000256" key="3">
    <source>
        <dbReference type="ARBA" id="ARBA00022840"/>
    </source>
</evidence>
<keyword evidence="5" id="KW-0805">Transcription regulation</keyword>
<evidence type="ECO:0000259" key="6">
    <source>
        <dbReference type="PROSITE" id="PS51733"/>
    </source>
</evidence>
<sequence length="329" mass="36969">MREKILHLLKKYPQEHVSGEKLSEQLGVSRTAIWKHINALREEGYNIESIPRKGYILRESPDILTAVEIQGELHTSLLGKKIMHFDSIGSTNDKAKDLALQGAEEGTVIIAEEQIKGRGRRGSQWVSPKGKGIWMSIILRPDVLPKNAPKFTLLSAVAVAQAIREVTALPVQIKWPNDIIYQNKKVCGILTEMSAEMDFINYIVVGMGININESIKDFPEEIQGKATSLREIKGENISRQRLVRSILENLEKFYLEFVKEQNFQKVLELWKSMSGILGKEVRAMGNNDVIQGIAVDINQEGALIIKEDNGKIHEITFGEVSLRGVNGYI</sequence>
<dbReference type="PROSITE" id="PS51733">
    <property type="entry name" value="BPL_LPL_CATALYTIC"/>
    <property type="match status" value="1"/>
</dbReference>
<feature type="binding site" evidence="5">
    <location>
        <position position="114"/>
    </location>
    <ligand>
        <name>biotin</name>
        <dbReference type="ChEBI" id="CHEBI:57586"/>
    </ligand>
</feature>
<evidence type="ECO:0000313" key="7">
    <source>
        <dbReference type="EMBL" id="MCR1899058.1"/>
    </source>
</evidence>
<feature type="binding site" evidence="5">
    <location>
        <position position="185"/>
    </location>
    <ligand>
        <name>biotin</name>
        <dbReference type="ChEBI" id="CHEBI:57586"/>
    </ligand>
</feature>
<feature type="domain" description="BPL/LPL catalytic" evidence="6">
    <location>
        <begin position="71"/>
        <end position="258"/>
    </location>
</feature>
<keyword evidence="5" id="KW-0804">Transcription</keyword>
<organism evidence="7 8">
    <name type="scientific">Irregularibacter muris</name>
    <dbReference type="NCBI Taxonomy" id="1796619"/>
    <lineage>
        <taxon>Bacteria</taxon>
        <taxon>Bacillati</taxon>
        <taxon>Bacillota</taxon>
        <taxon>Clostridia</taxon>
        <taxon>Eubacteriales</taxon>
        <taxon>Eubacteriaceae</taxon>
        <taxon>Irregularibacter</taxon>
    </lineage>
</organism>
<dbReference type="InterPro" id="IPR004143">
    <property type="entry name" value="BPL_LPL_catalytic"/>
</dbReference>
<keyword evidence="8" id="KW-1185">Reference proteome</keyword>
<dbReference type="Gene3D" id="3.30.930.10">
    <property type="entry name" value="Bira Bifunctional Protein, Domain 2"/>
    <property type="match status" value="1"/>
</dbReference>
<dbReference type="InterPro" id="IPR036388">
    <property type="entry name" value="WH-like_DNA-bd_sf"/>
</dbReference>
<dbReference type="SUPFAM" id="SSF50037">
    <property type="entry name" value="C-terminal domain of transcriptional repressors"/>
    <property type="match status" value="1"/>
</dbReference>
<evidence type="ECO:0000256" key="5">
    <source>
        <dbReference type="HAMAP-Rule" id="MF_00978"/>
    </source>
</evidence>
<dbReference type="PANTHER" id="PTHR12835">
    <property type="entry name" value="BIOTIN PROTEIN LIGASE"/>
    <property type="match status" value="1"/>
</dbReference>
<reference evidence="7" key="1">
    <citation type="submission" date="2022-07" db="EMBL/GenBank/DDBJ databases">
        <title>Enhanced cultured diversity of the mouse gut microbiota enables custom-made synthetic communities.</title>
        <authorList>
            <person name="Afrizal A."/>
        </authorList>
    </citation>
    <scope>NUCLEOTIDE SEQUENCE</scope>
    <source>
        <strain evidence="7">DSM 28593</strain>
    </source>
</reference>
<keyword evidence="5" id="KW-0238">DNA-binding</keyword>
<keyword evidence="2 5" id="KW-0547">Nucleotide-binding</keyword>
<dbReference type="EMBL" id="JANKAS010000006">
    <property type="protein sequence ID" value="MCR1899058.1"/>
    <property type="molecule type" value="Genomic_DNA"/>
</dbReference>
<comment type="similarity">
    <text evidence="5">Belongs to the biotin--protein ligase family.</text>
</comment>
<protein>
    <recommendedName>
        <fullName evidence="5">Bifunctional ligase/repressor BirA</fullName>
    </recommendedName>
    <alternativeName>
        <fullName evidence="5">Biotin--[acetyl-CoA-carboxylase] ligase</fullName>
        <ecNumber evidence="5">6.3.4.15</ecNumber>
    </alternativeName>
    <alternativeName>
        <fullName evidence="5">Biotin--protein ligase</fullName>
    </alternativeName>
    <alternativeName>
        <fullName evidence="5">Biotin-[acetyl-CoA carboxylase] synthetase</fullName>
    </alternativeName>
</protein>